<dbReference type="Proteomes" id="UP000634206">
    <property type="component" value="Unassembled WGS sequence"/>
</dbReference>
<dbReference type="EMBL" id="JAENIG010000004">
    <property type="protein sequence ID" value="MBK1854838.1"/>
    <property type="molecule type" value="Genomic_DNA"/>
</dbReference>
<protein>
    <submittedName>
        <fullName evidence="3">MBL fold metallo-hydrolase</fullName>
    </submittedName>
</protein>
<gene>
    <name evidence="3" type="ORF">JIN83_07690</name>
</gene>
<comment type="caution">
    <text evidence="3">The sequence shown here is derived from an EMBL/GenBank/DDBJ whole genome shotgun (WGS) entry which is preliminary data.</text>
</comment>
<dbReference type="PANTHER" id="PTHR15032">
    <property type="entry name" value="N-ACYL-PHOSPHATIDYLETHANOLAMINE-HYDROLYZING PHOSPHOLIPASE D"/>
    <property type="match status" value="1"/>
</dbReference>
<feature type="domain" description="Metallo-beta-lactamase" evidence="2">
    <location>
        <begin position="84"/>
        <end position="270"/>
    </location>
</feature>
<organism evidence="3 4">
    <name type="scientific">Oceaniferula flava</name>
    <dbReference type="NCBI Taxonomy" id="2800421"/>
    <lineage>
        <taxon>Bacteria</taxon>
        <taxon>Pseudomonadati</taxon>
        <taxon>Verrucomicrobiota</taxon>
        <taxon>Verrucomicrobiia</taxon>
        <taxon>Verrucomicrobiales</taxon>
        <taxon>Verrucomicrobiaceae</taxon>
        <taxon>Oceaniferula</taxon>
    </lineage>
</organism>
<dbReference type="Gene3D" id="3.60.15.10">
    <property type="entry name" value="Ribonuclease Z/Hydroxyacylglutathione hydrolase-like"/>
    <property type="match status" value="1"/>
</dbReference>
<dbReference type="GO" id="GO:0005737">
    <property type="term" value="C:cytoplasm"/>
    <property type="evidence" value="ECO:0007669"/>
    <property type="project" value="TreeGrafter"/>
</dbReference>
<evidence type="ECO:0000256" key="1">
    <source>
        <dbReference type="SAM" id="MobiDB-lite"/>
    </source>
</evidence>
<dbReference type="RefSeq" id="WP_309489449.1">
    <property type="nucleotide sequence ID" value="NZ_JAENIG010000004.1"/>
</dbReference>
<dbReference type="SUPFAM" id="SSF56281">
    <property type="entry name" value="Metallo-hydrolase/oxidoreductase"/>
    <property type="match status" value="1"/>
</dbReference>
<reference evidence="3" key="1">
    <citation type="submission" date="2021-01" db="EMBL/GenBank/DDBJ databases">
        <title>Modified the classification status of verrucomicrobia.</title>
        <authorList>
            <person name="Feng X."/>
        </authorList>
    </citation>
    <scope>NUCLEOTIDE SEQUENCE</scope>
    <source>
        <strain evidence="3">5K15</strain>
    </source>
</reference>
<sequence length="319" mass="36109">MAKPDKAETSKRRSETKRDYAGILPKKGWPRRNYHFLRRRLLPQMFKKSDGTVREPIPHPPEEGKIRVTWIGHASFLVQFADHSVIIDPNWANWHGVVKRQRVPGLDLSLMPLVDLVMVTHAHFDHLHKRSLKILESHEGIVVPQGSGSLVKRLGFKTVHEMSVWDELKFGDLNVTHTPSHHWGARYLHDTHRDYGGYMISSGVSKVFHCGDSAYFEGFKEIGKHHTPDVALMPIGAYDAPSGRDVHMNPEEAVRSFIEMKAGILIPMHYGTFPLGNEPDHEPVERLVAEAERLGVADRVLVLEEGIGIEVECLAETKS</sequence>
<dbReference type="PANTHER" id="PTHR15032:SF36">
    <property type="entry name" value="METALLO-BETA-LACTAMASE DOMAIN-CONTAINING PROTEIN"/>
    <property type="match status" value="1"/>
</dbReference>
<evidence type="ECO:0000259" key="2">
    <source>
        <dbReference type="Pfam" id="PF12706"/>
    </source>
</evidence>
<accession>A0AAE2SAJ3</accession>
<keyword evidence="4" id="KW-1185">Reference proteome</keyword>
<evidence type="ECO:0000313" key="3">
    <source>
        <dbReference type="EMBL" id="MBK1854838.1"/>
    </source>
</evidence>
<dbReference type="Pfam" id="PF12706">
    <property type="entry name" value="Lactamase_B_2"/>
    <property type="match status" value="1"/>
</dbReference>
<dbReference type="InterPro" id="IPR036866">
    <property type="entry name" value="RibonucZ/Hydroxyglut_hydro"/>
</dbReference>
<dbReference type="InterPro" id="IPR001279">
    <property type="entry name" value="Metallo-B-lactamas"/>
</dbReference>
<evidence type="ECO:0000313" key="4">
    <source>
        <dbReference type="Proteomes" id="UP000634206"/>
    </source>
</evidence>
<dbReference type="AlphaFoldDB" id="A0AAE2SAJ3"/>
<name>A0AAE2SAJ3_9BACT</name>
<feature type="region of interest" description="Disordered" evidence="1">
    <location>
        <begin position="1"/>
        <end position="20"/>
    </location>
</feature>
<proteinExistence type="predicted"/>